<reference evidence="1" key="1">
    <citation type="submission" date="2020-11" db="EMBL/GenBank/DDBJ databases">
        <authorList>
            <person name="Tran Van P."/>
        </authorList>
    </citation>
    <scope>NUCLEOTIDE SEQUENCE</scope>
</reference>
<proteinExistence type="predicted"/>
<evidence type="ECO:0000313" key="2">
    <source>
        <dbReference type="Proteomes" id="UP000759131"/>
    </source>
</evidence>
<name>A0A7R9LVG3_9ACAR</name>
<feature type="non-terminal residue" evidence="1">
    <location>
        <position position="1"/>
    </location>
</feature>
<sequence>MLKYLAKKKMSVKMYNQVKRLIILLLISSLIGRHLAFEEFSGQLLAAESSVPPTIRSPLRFGKRFTSNQLVATPVGPDHNTILKRWCFCYVRRLSDSLPDDSTEHK</sequence>
<organism evidence="1">
    <name type="scientific">Medioppia subpectinata</name>
    <dbReference type="NCBI Taxonomy" id="1979941"/>
    <lineage>
        <taxon>Eukaryota</taxon>
        <taxon>Metazoa</taxon>
        <taxon>Ecdysozoa</taxon>
        <taxon>Arthropoda</taxon>
        <taxon>Chelicerata</taxon>
        <taxon>Arachnida</taxon>
        <taxon>Acari</taxon>
        <taxon>Acariformes</taxon>
        <taxon>Sarcoptiformes</taxon>
        <taxon>Oribatida</taxon>
        <taxon>Brachypylina</taxon>
        <taxon>Oppioidea</taxon>
        <taxon>Oppiidae</taxon>
        <taxon>Medioppia</taxon>
    </lineage>
</organism>
<protein>
    <submittedName>
        <fullName evidence="1">Uncharacterized protein</fullName>
    </submittedName>
</protein>
<gene>
    <name evidence="1" type="ORF">OSB1V03_LOCUS21733</name>
</gene>
<dbReference type="EMBL" id="CAJPIZ010041924">
    <property type="protein sequence ID" value="CAG2121787.1"/>
    <property type="molecule type" value="Genomic_DNA"/>
</dbReference>
<dbReference type="AlphaFoldDB" id="A0A7R9LVG3"/>
<accession>A0A7R9LVG3</accession>
<dbReference type="Proteomes" id="UP000759131">
    <property type="component" value="Unassembled WGS sequence"/>
</dbReference>
<dbReference type="EMBL" id="OC896499">
    <property type="protein sequence ID" value="CAD7648042.1"/>
    <property type="molecule type" value="Genomic_DNA"/>
</dbReference>
<evidence type="ECO:0000313" key="1">
    <source>
        <dbReference type="EMBL" id="CAD7648042.1"/>
    </source>
</evidence>
<keyword evidence="2" id="KW-1185">Reference proteome</keyword>